<feature type="region of interest" description="Disordered" evidence="1">
    <location>
        <begin position="96"/>
        <end position="134"/>
    </location>
</feature>
<feature type="region of interest" description="Disordered" evidence="1">
    <location>
        <begin position="530"/>
        <end position="810"/>
    </location>
</feature>
<dbReference type="Pfam" id="PF10384">
    <property type="entry name" value="Scm3"/>
    <property type="match status" value="1"/>
</dbReference>
<dbReference type="PANTHER" id="PTHR15992">
    <property type="entry name" value="HOLLIDAY JUNCTION RECOGNITION PROTEIN"/>
    <property type="match status" value="1"/>
</dbReference>
<feature type="compositionally biased region" description="Basic and acidic residues" evidence="1">
    <location>
        <begin position="1"/>
        <end position="21"/>
    </location>
</feature>
<evidence type="ECO:0000313" key="2">
    <source>
        <dbReference type="EMBL" id="KAK8072447.1"/>
    </source>
</evidence>
<feature type="region of interest" description="Disordered" evidence="1">
    <location>
        <begin position="459"/>
        <end position="517"/>
    </location>
</feature>
<feature type="compositionally biased region" description="Acidic residues" evidence="1">
    <location>
        <begin position="583"/>
        <end position="595"/>
    </location>
</feature>
<feature type="compositionally biased region" description="Basic and acidic residues" evidence="1">
    <location>
        <begin position="779"/>
        <end position="790"/>
    </location>
</feature>
<feature type="compositionally biased region" description="Basic and acidic residues" evidence="1">
    <location>
        <begin position="279"/>
        <end position="299"/>
    </location>
</feature>
<feature type="compositionally biased region" description="Low complexity" evidence="1">
    <location>
        <begin position="596"/>
        <end position="609"/>
    </location>
</feature>
<feature type="compositionally biased region" description="Polar residues" evidence="1">
    <location>
        <begin position="650"/>
        <end position="659"/>
    </location>
</feature>
<reference evidence="2 3" key="1">
    <citation type="submission" date="2023-01" db="EMBL/GenBank/DDBJ databases">
        <title>Analysis of 21 Apiospora genomes using comparative genomics revels a genus with tremendous synthesis potential of carbohydrate active enzymes and secondary metabolites.</title>
        <authorList>
            <person name="Sorensen T."/>
        </authorList>
    </citation>
    <scope>NUCLEOTIDE SEQUENCE [LARGE SCALE GENOMIC DNA]</scope>
    <source>
        <strain evidence="2 3">CBS 83171</strain>
    </source>
</reference>
<feature type="compositionally biased region" description="Polar residues" evidence="1">
    <location>
        <begin position="791"/>
        <end position="806"/>
    </location>
</feature>
<feature type="compositionally biased region" description="Acidic residues" evidence="1">
    <location>
        <begin position="460"/>
        <end position="487"/>
    </location>
</feature>
<feature type="compositionally biased region" description="Basic and acidic residues" evidence="1">
    <location>
        <begin position="259"/>
        <end position="270"/>
    </location>
</feature>
<feature type="compositionally biased region" description="Basic and acidic residues" evidence="1">
    <location>
        <begin position="309"/>
        <end position="320"/>
    </location>
</feature>
<dbReference type="Gene3D" id="1.10.20.10">
    <property type="entry name" value="Histone, subunit A"/>
    <property type="match status" value="1"/>
</dbReference>
<feature type="compositionally biased region" description="Polar residues" evidence="1">
    <location>
        <begin position="547"/>
        <end position="574"/>
    </location>
</feature>
<feature type="region of interest" description="Disordered" evidence="1">
    <location>
        <begin position="258"/>
        <end position="384"/>
    </location>
</feature>
<proteinExistence type="predicted"/>
<feature type="compositionally biased region" description="Polar residues" evidence="1">
    <location>
        <begin position="349"/>
        <end position="360"/>
    </location>
</feature>
<feature type="region of interest" description="Disordered" evidence="1">
    <location>
        <begin position="412"/>
        <end position="445"/>
    </location>
</feature>
<feature type="compositionally biased region" description="Low complexity" evidence="1">
    <location>
        <begin position="726"/>
        <end position="749"/>
    </location>
</feature>
<feature type="compositionally biased region" description="Polar residues" evidence="1">
    <location>
        <begin position="328"/>
        <end position="339"/>
    </location>
</feature>
<gene>
    <name evidence="2" type="ORF">PG996_005795</name>
</gene>
<dbReference type="InterPro" id="IPR018465">
    <property type="entry name" value="Scm3/HJURP"/>
</dbReference>
<dbReference type="InterPro" id="IPR009072">
    <property type="entry name" value="Histone-fold"/>
</dbReference>
<feature type="compositionally biased region" description="Acidic residues" evidence="1">
    <location>
        <begin position="497"/>
        <end position="507"/>
    </location>
</feature>
<accession>A0ABR1VMR4</accession>
<feature type="compositionally biased region" description="Low complexity" evidence="1">
    <location>
        <begin position="118"/>
        <end position="133"/>
    </location>
</feature>
<organism evidence="2 3">
    <name type="scientific">Apiospora saccharicola</name>
    <dbReference type="NCBI Taxonomy" id="335842"/>
    <lineage>
        <taxon>Eukaryota</taxon>
        <taxon>Fungi</taxon>
        <taxon>Dikarya</taxon>
        <taxon>Ascomycota</taxon>
        <taxon>Pezizomycotina</taxon>
        <taxon>Sordariomycetes</taxon>
        <taxon>Xylariomycetidae</taxon>
        <taxon>Amphisphaeriales</taxon>
        <taxon>Apiosporaceae</taxon>
        <taxon>Apiospora</taxon>
    </lineage>
</organism>
<dbReference type="EMBL" id="JAQQWM010000003">
    <property type="protein sequence ID" value="KAK8072447.1"/>
    <property type="molecule type" value="Genomic_DNA"/>
</dbReference>
<protein>
    <submittedName>
        <fullName evidence="2">Uncharacterized protein</fullName>
    </submittedName>
</protein>
<feature type="region of interest" description="Disordered" evidence="1">
    <location>
        <begin position="1"/>
        <end position="41"/>
    </location>
</feature>
<dbReference type="PANTHER" id="PTHR15992:SF5">
    <property type="entry name" value="HOLLIDAY JUNCTION RECOGNITION PROTEIN"/>
    <property type="match status" value="1"/>
</dbReference>
<comment type="caution">
    <text evidence="2">The sequence shown here is derived from an EMBL/GenBank/DDBJ whole genome shotgun (WGS) entry which is preliminary data.</text>
</comment>
<dbReference type="Proteomes" id="UP001446871">
    <property type="component" value="Unassembled WGS sequence"/>
</dbReference>
<feature type="region of interest" description="Disordered" evidence="1">
    <location>
        <begin position="834"/>
        <end position="914"/>
    </location>
</feature>
<evidence type="ECO:0000313" key="3">
    <source>
        <dbReference type="Proteomes" id="UP001446871"/>
    </source>
</evidence>
<sequence>MEPPAKRLKADRPPRDDPHDEANDDELCLPPGEFEARQDPLYDLDKSRAKAVFKLKSRFESIFDKYERDFDGEGDEVNLHTGEVIINNGHLLSLEDERDKEDLSADEEEEERMLQGKSPPSTSTSFTSGQSTPYNAVSQLQNNWAHLPVPNAGFPSFSGLSTTPAQHYGMPHSFAAFAPAPVDPLWQTPELQMGGPQGHFGLFGNTYNAQMNPFQSFGYGGGIGRQLNRRAPRRIATAKELAVRNRQDAFLGEELVEDEGNHSSQDHGDGNADGLLGVAKEDDRPEQRSLESTKQDSKKRNSVLSATTSKEHFPKSDSLKKGRPTTVDAVQSGSHTSPGASDKIRVADVTSTKSLDSQVQQEEHSAPRNEVGQSAGKTDNRHIPVRGPSFVIELQSAPGGVIPPKQLVAKKVRKEEPLQEGEGTAEDFQSRRPGRPRTKPVFHGDVSWLKTRRPRPDLEAMLDLDPIEEDDMRLDETGDGPDVEMAMEDAPKATEFLAEETASENPEDLQPGDIGNKAFIEAAESIFLSRSNHATESPEWAREPTPNRLSEFQPQETAGSEQAEPTQQAESFSRNEIDPTYDFSDDEDMFQDLESLELPGEGEPGLQESPETEGEGLASSIGATGMAIIPEAEESSNTPTNPDEDVSAVGSPSTTTTVETLELARKPLLSETNHGETTKAVLGEAGEEDSARTTSPETLVDRTATVAGEAASRGANPEEHEPEPSGPTGSSEPRIHVSSPPLGSELSPSLPRPKAKPGRPRKDPAALPRTPTKKAKTKRPLDNERGEQSTEQHTTTATSSATNRLTASAKKHALASLIPDNSDDEDEISILAHTPTSSRHADAPSSSSPLGSNNTIEPFTPSRRARNRNSLGGGSRPAAAVQQSDSRHHAAAPATDARRRSRASHRAATAAATRTTAFSSPLLQRVLKTPRTARRYHNPSSMEEGLVRTPGGTMRCCGVDGFVCDRDFCLTCCK</sequence>
<keyword evidence="3" id="KW-1185">Reference proteome</keyword>
<evidence type="ECO:0000256" key="1">
    <source>
        <dbReference type="SAM" id="MobiDB-lite"/>
    </source>
</evidence>
<name>A0ABR1VMR4_9PEZI</name>